<dbReference type="PROSITE" id="PS00080">
    <property type="entry name" value="MULTICOPPER_OXIDASE2"/>
    <property type="match status" value="1"/>
</dbReference>
<dbReference type="PANTHER" id="PTHR11709">
    <property type="entry name" value="MULTI-COPPER OXIDASE"/>
    <property type="match status" value="1"/>
</dbReference>
<proteinExistence type="inferred from homology"/>
<evidence type="ECO:0000256" key="3">
    <source>
        <dbReference type="ARBA" id="ARBA00023002"/>
    </source>
</evidence>
<feature type="domain" description="Plastocyanin-like" evidence="7">
    <location>
        <begin position="359"/>
        <end position="468"/>
    </location>
</feature>
<sequence length="1041" mass="117123">MTSRKGLPTTASDLVGVIITAFLLLLQVTPYASQTITPDCDVSKCQPLSNVSDLSLEPGQRIRRELDTCCEVMRLYCDASVCPPLLEFCDAARTIRPRTVQGSCCTLQRCGKSSVADIITCQATSNRLVLYHSSDNHCEVFGSDGANPVSRLVGEKWFTMVNETTCVNYECLRNEANETFINSIALQCNTVCPEGFAAQISDQHCCPQCVQAQCKFDENFYREGQSWESADGCLTYRCTKENGFLSISTSRRQCPTVDGCPEQYIVQSGCCRVCNVTTTTTESSQQDSTDTEQGEDREAIDYFSEQTYSDHPCRRACTLGRKPETCYYRFRLEWYRTLSKACYNCPYNSTDCARPHCITGDGVRRNVAVINRMMPGPAIDVCENDIIVVDVENHLMGESTTIHWHGLHQRRTPYMDGVPHVSQCPISPGTTFRYTFLADNPGTHFWHSHTGMQRGDGAFGALIIRKDNDIHELLYDQDLPEHVITVQDWGHEQGVSLFASHHHSTGDNKPPNLLINGRGKYFQRFSKVALTTTTSATVETEPTTTDTTTTAVPESETDVVDETTTIASVPGVGNDGDDAELLQASSGNGLQFVPKPPTVLHRRTKRQSRTVNFNAVIAPESRHIPLTVFNVEKGQRYRFRLINAEFLNCPVELSIENHNLTVIASDGFGIQPVEDLGSFVSYAGERFDFVVKTNQPIGNYLMRFRGLMDCDERFTSAYQFAVLRYRGAPEDQEYESWPPYDYEAPGVQLNSLNAGPGAENVITIAETNSLQQEDLLLLRNETDYKFYVYYDFYGKDNPHFHVPNLYGFQQVVNNTNRLYTPQLNHISMRMPPIPFMPGKDLLDEASFCNETTVRVAGRDCRNEFCECSHVLQIPLHSTVEMVMIDEGYTFDANHPFHLHGHAFRVVGMDRVGRNTTIEDIRRMDEQGLLPRRLKRAPVKDTVTIPDGGYTIIRFIANNPGYWLFHCHIEFHAEIGMSLVLKVGDRSEMMDRPANFPTCYDYKPELGDLGSDATRPSLTLARSSLLMALLCVLSWMRLVAEL</sequence>
<evidence type="ECO:0000259" key="5">
    <source>
        <dbReference type="Pfam" id="PF00394"/>
    </source>
</evidence>
<dbReference type="STRING" id="43151.W5JB19"/>
<dbReference type="eggNOG" id="KOG1263">
    <property type="taxonomic scope" value="Eukaryota"/>
</dbReference>
<dbReference type="InterPro" id="IPR011706">
    <property type="entry name" value="Cu-oxidase_C"/>
</dbReference>
<dbReference type="PANTHER" id="PTHR11709:SF394">
    <property type="entry name" value="FI03373P-RELATED"/>
    <property type="match status" value="1"/>
</dbReference>
<feature type="domain" description="Plastocyanin-like" evidence="5">
    <location>
        <begin position="608"/>
        <end position="728"/>
    </location>
</feature>
<dbReference type="GO" id="GO:0006826">
    <property type="term" value="P:iron ion transport"/>
    <property type="evidence" value="ECO:0007669"/>
    <property type="project" value="TreeGrafter"/>
</dbReference>
<dbReference type="CDD" id="cd13858">
    <property type="entry name" value="CuRO_1_tcLCC2_insect_like"/>
    <property type="match status" value="1"/>
</dbReference>
<dbReference type="HOGENOM" id="CLU_308023_0_0_1"/>
<dbReference type="AlphaFoldDB" id="W5JB19"/>
<evidence type="ECO:0000256" key="1">
    <source>
        <dbReference type="ARBA" id="ARBA00010609"/>
    </source>
</evidence>
<dbReference type="GO" id="GO:0005886">
    <property type="term" value="C:plasma membrane"/>
    <property type="evidence" value="ECO:0007669"/>
    <property type="project" value="TreeGrafter"/>
</dbReference>
<dbReference type="FunFam" id="2.60.40.420:FF:000031">
    <property type="entry name" value="Laccase-2 isoform A"/>
    <property type="match status" value="1"/>
</dbReference>
<dbReference type="VEuPathDB" id="VectorBase:ADAC007761"/>
<dbReference type="GO" id="GO:0016491">
    <property type="term" value="F:oxidoreductase activity"/>
    <property type="evidence" value="ECO:0007669"/>
    <property type="project" value="UniProtKB-KW"/>
</dbReference>
<dbReference type="InParanoid" id="W5JB19"/>
<dbReference type="SUPFAM" id="SSF49503">
    <property type="entry name" value="Cupredoxins"/>
    <property type="match status" value="3"/>
</dbReference>
<dbReference type="Pfam" id="PF07732">
    <property type="entry name" value="Cu-oxidase_3"/>
    <property type="match status" value="1"/>
</dbReference>
<name>W5JB19_ANODA</name>
<gene>
    <name evidence="8" type="ORF">AND_007761</name>
</gene>
<protein>
    <submittedName>
        <fullName evidence="8">Multicopper oxidase</fullName>
    </submittedName>
</protein>
<dbReference type="VEuPathDB" id="VectorBase:ADAR2_010037"/>
<feature type="domain" description="Plastocyanin-like" evidence="6">
    <location>
        <begin position="860"/>
        <end position="984"/>
    </location>
</feature>
<dbReference type="Pfam" id="PF00394">
    <property type="entry name" value="Cu-oxidase"/>
    <property type="match status" value="1"/>
</dbReference>
<evidence type="ECO:0000313" key="8">
    <source>
        <dbReference type="EMBL" id="ETN60603.1"/>
    </source>
</evidence>
<dbReference type="EMBL" id="ADMH02001893">
    <property type="protein sequence ID" value="ETN60603.1"/>
    <property type="molecule type" value="Genomic_DNA"/>
</dbReference>
<dbReference type="InterPro" id="IPR045087">
    <property type="entry name" value="Cu-oxidase_fam"/>
</dbReference>
<dbReference type="GO" id="GO:0005507">
    <property type="term" value="F:copper ion binding"/>
    <property type="evidence" value="ECO:0007669"/>
    <property type="project" value="InterPro"/>
</dbReference>
<reference evidence="8" key="1">
    <citation type="journal article" date="2010" name="BMC Genomics">
        <title>Combination of measures distinguishes pre-miRNAs from other stem-loops in the genome of the newly sequenced Anopheles darlingi.</title>
        <authorList>
            <person name="Mendes N.D."/>
            <person name="Freitas A.T."/>
            <person name="Vasconcelos A.T."/>
            <person name="Sagot M.F."/>
        </authorList>
    </citation>
    <scope>NUCLEOTIDE SEQUENCE</scope>
</reference>
<evidence type="ECO:0000256" key="2">
    <source>
        <dbReference type="ARBA" id="ARBA00022723"/>
    </source>
</evidence>
<dbReference type="CDD" id="cd13905">
    <property type="entry name" value="CuRO_3_tcLLC2_insect_like"/>
    <property type="match status" value="1"/>
</dbReference>
<dbReference type="OMA" id="SIFAYHH"/>
<dbReference type="FunFam" id="2.60.40.420:FF:000079">
    <property type="entry name" value="Laccase 1"/>
    <property type="match status" value="1"/>
</dbReference>
<evidence type="ECO:0000259" key="6">
    <source>
        <dbReference type="Pfam" id="PF07731"/>
    </source>
</evidence>
<dbReference type="FunCoup" id="W5JB19">
    <property type="interactions" value="28"/>
</dbReference>
<dbReference type="InterPro" id="IPR002355">
    <property type="entry name" value="Cu_oxidase_Cu_BS"/>
</dbReference>
<reference evidence="8" key="2">
    <citation type="submission" date="2010-05" db="EMBL/GenBank/DDBJ databases">
        <authorList>
            <person name="Almeida L.G."/>
            <person name="Nicolas M.F."/>
            <person name="Souza R.C."/>
            <person name="Vasconcelos A.T.R."/>
        </authorList>
    </citation>
    <scope>NUCLEOTIDE SEQUENCE</scope>
</reference>
<organism evidence="8">
    <name type="scientific">Anopheles darlingi</name>
    <name type="common">Mosquito</name>
    <dbReference type="NCBI Taxonomy" id="43151"/>
    <lineage>
        <taxon>Eukaryota</taxon>
        <taxon>Metazoa</taxon>
        <taxon>Ecdysozoa</taxon>
        <taxon>Arthropoda</taxon>
        <taxon>Hexapoda</taxon>
        <taxon>Insecta</taxon>
        <taxon>Pterygota</taxon>
        <taxon>Neoptera</taxon>
        <taxon>Endopterygota</taxon>
        <taxon>Diptera</taxon>
        <taxon>Nematocera</taxon>
        <taxon>Culicoidea</taxon>
        <taxon>Culicidae</taxon>
        <taxon>Anophelinae</taxon>
        <taxon>Anopheles</taxon>
    </lineage>
</organism>
<comment type="caution">
    <text evidence="8">The sequence shown here is derived from an EMBL/GenBank/DDBJ whole genome shotgun (WGS) entry which is preliminary data.</text>
</comment>
<dbReference type="InterPro" id="IPR008972">
    <property type="entry name" value="Cupredoxin"/>
</dbReference>
<dbReference type="InterPro" id="IPR011707">
    <property type="entry name" value="Cu-oxidase-like_N"/>
</dbReference>
<keyword evidence="4" id="KW-0186">Copper</keyword>
<evidence type="ECO:0000259" key="7">
    <source>
        <dbReference type="Pfam" id="PF07732"/>
    </source>
</evidence>
<dbReference type="Gene3D" id="2.60.40.420">
    <property type="entry name" value="Cupredoxins - blue copper proteins"/>
    <property type="match status" value="3"/>
</dbReference>
<keyword evidence="3" id="KW-0560">Oxidoreductase</keyword>
<dbReference type="PROSITE" id="PS00079">
    <property type="entry name" value="MULTICOPPER_OXIDASE1"/>
    <property type="match status" value="1"/>
</dbReference>
<dbReference type="InterPro" id="IPR001117">
    <property type="entry name" value="Cu-oxidase_2nd"/>
</dbReference>
<keyword evidence="2" id="KW-0479">Metal-binding</keyword>
<dbReference type="SUPFAM" id="SSF57603">
    <property type="entry name" value="FnI-like domain"/>
    <property type="match status" value="1"/>
</dbReference>
<dbReference type="FunFam" id="2.60.40.420:FF:000045">
    <property type="entry name" value="Laccase 2"/>
    <property type="match status" value="1"/>
</dbReference>
<accession>W5JB19</accession>
<dbReference type="InterPro" id="IPR033138">
    <property type="entry name" value="Cu_oxidase_CS"/>
</dbReference>
<comment type="similarity">
    <text evidence="1">Belongs to the multicopper oxidase family.</text>
</comment>
<evidence type="ECO:0000256" key="4">
    <source>
        <dbReference type="ARBA" id="ARBA00023008"/>
    </source>
</evidence>
<dbReference type="CDD" id="cd13884">
    <property type="entry name" value="CuRO_2_tcLCC_insect_like"/>
    <property type="match status" value="1"/>
</dbReference>
<dbReference type="Pfam" id="PF07731">
    <property type="entry name" value="Cu-oxidase_2"/>
    <property type="match status" value="1"/>
</dbReference>
<reference evidence="8" key="3">
    <citation type="journal article" date="2013" name="Nucleic Acids Res.">
        <title>The genome of Anopheles darlingi, the main neotropical malaria vector.</title>
        <authorList>
            <person name="Marinotti O."/>
            <person name="Cerqueira G.C."/>
            <person name="de Almeida L.G."/>
            <person name="Ferro M.I."/>
            <person name="Loreto E.L."/>
            <person name="Zaha A."/>
            <person name="Teixeira S.M."/>
            <person name="Wespiser A.R."/>
            <person name="Almeida E Silva A."/>
            <person name="Schlindwein A.D."/>
            <person name="Pacheco A.C."/>
            <person name="Silva A.L."/>
            <person name="Graveley B.R."/>
            <person name="Walenz B.P."/>
            <person name="Lima Bde A."/>
            <person name="Ribeiro C.A."/>
            <person name="Nunes-Silva C.G."/>
            <person name="de Carvalho C.R."/>
            <person name="Soares C.M."/>
            <person name="de Menezes C.B."/>
            <person name="Matiolli C."/>
            <person name="Caffrey D."/>
            <person name="Araujo D.A."/>
            <person name="de Oliveira D.M."/>
            <person name="Golenbock D."/>
            <person name="Grisard E.C."/>
            <person name="Fantinatti-Garboggini F."/>
            <person name="de Carvalho F.M."/>
            <person name="Barcellos F.G."/>
            <person name="Prosdocimi F."/>
            <person name="May G."/>
            <person name="Azevedo Junior G.M."/>
            <person name="Guimaraes G.M."/>
            <person name="Goldman G.H."/>
            <person name="Padilha I.Q."/>
            <person name="Batista Jda S."/>
            <person name="Ferro J.A."/>
            <person name="Ribeiro J.M."/>
            <person name="Fietto J.L."/>
            <person name="Dabbas K.M."/>
            <person name="Cerdeira L."/>
            <person name="Agnez-Lima L.F."/>
            <person name="Brocchi M."/>
            <person name="de Carvalho M.O."/>
            <person name="Teixeira Mde M."/>
            <person name="Diniz Maia Mde M."/>
            <person name="Goldman M.H."/>
            <person name="Cruz Schneider M.P."/>
            <person name="Felipe M.S."/>
            <person name="Hungria M."/>
            <person name="Nicolas M.F."/>
            <person name="Pereira M."/>
            <person name="Montes M.A."/>
            <person name="Cantao M.E."/>
            <person name="Vincentz M."/>
            <person name="Rafael M.S."/>
            <person name="Silverman N."/>
            <person name="Stoco P.H."/>
            <person name="Souza R.C."/>
            <person name="Vicentini R."/>
            <person name="Gazzinelli R.T."/>
            <person name="Neves Rde O."/>
            <person name="Silva R."/>
            <person name="Astolfi-Filho S."/>
            <person name="Maciel T.E."/>
            <person name="Urmenyi T.P."/>
            <person name="Tadei W.P."/>
            <person name="Camargo E.P."/>
            <person name="de Vasconcelos A.T."/>
        </authorList>
    </citation>
    <scope>NUCLEOTIDE SEQUENCE</scope>
</reference>